<dbReference type="KEGG" id="ttz:FHG85_04225"/>
<dbReference type="AlphaFoldDB" id="A0A7D4CG22"/>
<dbReference type="InterPro" id="IPR029033">
    <property type="entry name" value="His_PPase_superfam"/>
</dbReference>
<keyword evidence="3" id="KW-1185">Reference proteome</keyword>
<dbReference type="SUPFAM" id="SSF53254">
    <property type="entry name" value="Phosphoglycerate mutase-like"/>
    <property type="match status" value="1"/>
</dbReference>
<dbReference type="Proteomes" id="UP000500961">
    <property type="component" value="Chromosome"/>
</dbReference>
<gene>
    <name evidence="2" type="ORF">FHG85_04225</name>
</gene>
<reference evidence="2 3" key="1">
    <citation type="submission" date="2019-07" db="EMBL/GenBank/DDBJ databases">
        <title>Thalassofilum flectens gen. nov., sp. nov., a novel moderate thermophilic anaerobe from a shallow sea hot spring in Kunashir Island (Russia), representing a new family in the order Bacteroidales, and proposal of Thalassofilacea fam. nov.</title>
        <authorList>
            <person name="Kochetkova T.V."/>
            <person name="Podosokorskaya O.A."/>
            <person name="Novikov A."/>
            <person name="Elcheninov A.G."/>
            <person name="Toshchakov S.V."/>
            <person name="Kublanov I.V."/>
        </authorList>
    </citation>
    <scope>NUCLEOTIDE SEQUENCE [LARGE SCALE GENOMIC DNA]</scope>
    <source>
        <strain evidence="2 3">38-H</strain>
    </source>
</reference>
<dbReference type="CDD" id="cd07067">
    <property type="entry name" value="HP_PGM_like"/>
    <property type="match status" value="1"/>
</dbReference>
<feature type="binding site" evidence="1">
    <location>
        <position position="59"/>
    </location>
    <ligand>
        <name>substrate</name>
    </ligand>
</feature>
<evidence type="ECO:0008006" key="4">
    <source>
        <dbReference type="Google" id="ProtNLM"/>
    </source>
</evidence>
<accession>A0A7D4CG22</accession>
<dbReference type="Pfam" id="PF00300">
    <property type="entry name" value="His_Phos_1"/>
    <property type="match status" value="1"/>
</dbReference>
<dbReference type="InterPro" id="IPR013078">
    <property type="entry name" value="His_Pase_superF_clade-1"/>
</dbReference>
<organism evidence="2 3">
    <name type="scientific">Tenuifilum thalassicum</name>
    <dbReference type="NCBI Taxonomy" id="2590900"/>
    <lineage>
        <taxon>Bacteria</taxon>
        <taxon>Pseudomonadati</taxon>
        <taxon>Bacteroidota</taxon>
        <taxon>Bacteroidia</taxon>
        <taxon>Bacteroidales</taxon>
        <taxon>Tenuifilaceae</taxon>
        <taxon>Tenuifilum</taxon>
    </lineage>
</organism>
<sequence>MAKTLFILRHAKSSWAESNKSDKDRALKVKGISDIINTARSFAQKVNTLDLIVTSSANRAVHTAVLFAETIGFPPQKIRIEPMVYQADDQELVEMIKRFPNDCHGVMIVGHNPTLTYLANRFLADRIHEFPTSGLVGIVFNVDSWSEISPEKVKTVFRSFDL</sequence>
<dbReference type="RefSeq" id="WP_173073306.1">
    <property type="nucleotide sequence ID" value="NZ_CP041345.1"/>
</dbReference>
<dbReference type="Gene3D" id="3.40.50.1240">
    <property type="entry name" value="Phosphoglycerate mutase-like"/>
    <property type="match status" value="1"/>
</dbReference>
<evidence type="ECO:0000313" key="2">
    <source>
        <dbReference type="EMBL" id="QKG79506.1"/>
    </source>
</evidence>
<protein>
    <recommendedName>
        <fullName evidence="4">Histidine phosphatase family protein</fullName>
    </recommendedName>
</protein>
<name>A0A7D4CG22_9BACT</name>
<dbReference type="SMART" id="SM00855">
    <property type="entry name" value="PGAM"/>
    <property type="match status" value="1"/>
</dbReference>
<evidence type="ECO:0000313" key="3">
    <source>
        <dbReference type="Proteomes" id="UP000500961"/>
    </source>
</evidence>
<proteinExistence type="predicted"/>
<dbReference type="EMBL" id="CP041345">
    <property type="protein sequence ID" value="QKG79506.1"/>
    <property type="molecule type" value="Genomic_DNA"/>
</dbReference>
<evidence type="ECO:0000256" key="1">
    <source>
        <dbReference type="PIRSR" id="PIRSR613078-2"/>
    </source>
</evidence>